<evidence type="ECO:0000313" key="6">
    <source>
        <dbReference type="EMBL" id="CAF3757032.1"/>
    </source>
</evidence>
<dbReference type="Proteomes" id="UP000681967">
    <property type="component" value="Unassembled WGS sequence"/>
</dbReference>
<feature type="compositionally biased region" description="Low complexity" evidence="4">
    <location>
        <begin position="999"/>
        <end position="1012"/>
    </location>
</feature>
<feature type="compositionally biased region" description="Polar residues" evidence="4">
    <location>
        <begin position="987"/>
        <end position="998"/>
    </location>
</feature>
<protein>
    <recommendedName>
        <fullName evidence="5">MABP1/WDR62 second WD40 domain-containing protein</fullName>
    </recommendedName>
</protein>
<feature type="repeat" description="WD" evidence="3">
    <location>
        <begin position="775"/>
        <end position="808"/>
    </location>
</feature>
<dbReference type="PANTHER" id="PTHR45589">
    <property type="entry name" value="WD REPEAT DOMAIN 62, ISOFORM G"/>
    <property type="match status" value="1"/>
</dbReference>
<feature type="region of interest" description="Disordered" evidence="4">
    <location>
        <begin position="974"/>
        <end position="1019"/>
    </location>
</feature>
<dbReference type="EMBL" id="CAJOBH010000074">
    <property type="protein sequence ID" value="CAF3757032.1"/>
    <property type="molecule type" value="Genomic_DNA"/>
</dbReference>
<keyword evidence="1 3" id="KW-0853">WD repeat</keyword>
<evidence type="ECO:0000313" key="7">
    <source>
        <dbReference type="EMBL" id="CAF3790777.1"/>
    </source>
</evidence>
<evidence type="ECO:0000256" key="3">
    <source>
        <dbReference type="PROSITE-ProRule" id="PRU00221"/>
    </source>
</evidence>
<dbReference type="Gene3D" id="2.130.10.10">
    <property type="entry name" value="YVTN repeat-like/Quinoprotein amine dehydrogenase"/>
    <property type="match status" value="3"/>
</dbReference>
<feature type="domain" description="MABP1/WDR62 second WD40" evidence="5">
    <location>
        <begin position="460"/>
        <end position="808"/>
    </location>
</feature>
<dbReference type="InterPro" id="IPR015943">
    <property type="entry name" value="WD40/YVTN_repeat-like_dom_sf"/>
</dbReference>
<dbReference type="SUPFAM" id="SSF50978">
    <property type="entry name" value="WD40 repeat-like"/>
    <property type="match status" value="1"/>
</dbReference>
<dbReference type="SMART" id="SM00320">
    <property type="entry name" value="WD40"/>
    <property type="match status" value="11"/>
</dbReference>
<dbReference type="PROSITE" id="PS00678">
    <property type="entry name" value="WD_REPEATS_1"/>
    <property type="match status" value="1"/>
</dbReference>
<dbReference type="PROSITE" id="PS50082">
    <property type="entry name" value="WD_REPEATS_2"/>
    <property type="match status" value="1"/>
</dbReference>
<dbReference type="PANTHER" id="PTHR45589:SF1">
    <property type="entry name" value="WD REPEAT DOMAIN 62, ISOFORM G"/>
    <property type="match status" value="1"/>
</dbReference>
<dbReference type="Pfam" id="PF00400">
    <property type="entry name" value="WD40"/>
    <property type="match status" value="3"/>
</dbReference>
<evidence type="ECO:0000259" key="5">
    <source>
        <dbReference type="Pfam" id="PF24782"/>
    </source>
</evidence>
<dbReference type="InterPro" id="IPR052779">
    <property type="entry name" value="WDR62"/>
</dbReference>
<dbReference type="InterPro" id="IPR036322">
    <property type="entry name" value="WD40_repeat_dom_sf"/>
</dbReference>
<dbReference type="InterPro" id="IPR001680">
    <property type="entry name" value="WD40_rpt"/>
</dbReference>
<dbReference type="InterPro" id="IPR011047">
    <property type="entry name" value="Quinoprotein_ADH-like_sf"/>
</dbReference>
<accession>A0A8S2IKL3</accession>
<dbReference type="InterPro" id="IPR019775">
    <property type="entry name" value="WD40_repeat_CS"/>
</dbReference>
<feature type="compositionally biased region" description="Polar residues" evidence="4">
    <location>
        <begin position="936"/>
        <end position="956"/>
    </location>
</feature>
<evidence type="ECO:0000313" key="8">
    <source>
        <dbReference type="Proteomes" id="UP000681967"/>
    </source>
</evidence>
<dbReference type="GO" id="GO:0007099">
    <property type="term" value="P:centriole replication"/>
    <property type="evidence" value="ECO:0007669"/>
    <property type="project" value="TreeGrafter"/>
</dbReference>
<feature type="compositionally biased region" description="Low complexity" evidence="4">
    <location>
        <begin position="871"/>
        <end position="885"/>
    </location>
</feature>
<keyword evidence="2" id="KW-0677">Repeat</keyword>
<evidence type="ECO:0000256" key="2">
    <source>
        <dbReference type="ARBA" id="ARBA00022737"/>
    </source>
</evidence>
<evidence type="ECO:0000256" key="4">
    <source>
        <dbReference type="SAM" id="MobiDB-lite"/>
    </source>
</evidence>
<sequence>MTTAGDKPSSLRYFSNRPPISFSSYCFNNTSGLMHRSLDETRLTNGRSIECHPHSTPVTTGNIASIAQNIHSSSSPFDIPRRRPTSTSNMTSYSALKRKTQRSDVSSNISRFQVNLEHVLGFTSISNSLISQDRSIIAYAAGSTVVLYDIHTQKQDFIINTARKAITSLSLSLDGRYLATGECGHDPKVRIWDLTGDKTVSIELGDHKFAIDNVCFSPNVDRLVSIGSLHDGNIYVWSWKDKKKLASNKCTCAIRRVAFAEDGSYFVTVGNRHVKFWYLISTSALEVVPLRGRYAILAERKDNLFTDVVCGRGDCAGMTYVVTANGLICQFDEQRQMCGELDLHEKANCLAIGDLYLVVGCVNGAIYIFSPQTLDYIMSIPLPHYLGVDIAFITSIDQMTYPHPQQQNMSFPDTIAICLDEDKSVLTCFYNDHSFYIWDLANGRSIKKRDSHLYHSGCGWGIETYSRTNTTSSIPRNLSCITCSSDNSIRFWSLNHSENDSHSTPSSSSSSSYSSNIFSKQLIKIIYLDDDYSKLCDSQTTQERPEFLPKIGGRCMKINPDGYSLAIGDRNGNIRIFNMELLQQIALIEAHDSEVLSVDYSYSSDMGVTFLASSSRDRFVHIFDVTKDYQLVATLDDHSAAITAVRFTFSSITSNLQLISCSADKSLIFRSIVKNENGKYQFIRSNNIVEKQTFYDLGIDHRREFVSTACQDRMIRVYNLQDGKRVRTCKGSIGDDTGYLIKIDIDTSGRYLATSCSNKCVYIWDTITNECVASLCGHSEIVTDLKFSQDGHYLYTISGDSCIFAWNIIELAIVPTTCRIQPLPSTKSTDLEIIEADESISQTSSVSDESQQNSKRQRSLWATAEPSLPVYTTSSSSSNSQLPSYAAHTSSSMNKLRENSTSVTSPPPVASLLPSSSNSSLAISSSQARRIPSVISVDTRSSSNKNMPKSRSTQNLILPTAMLSNYATQKAKLAPSRRFKVPRRSPNLPTTVATINTQSSSSSSSNNSSPSKSKQHLPPCLQDSILPLRELDNSTDDLMPKWAQDCFYRTVVLGLKPLLLQDIPASPLKHSTSTSSIESSDSLETTSELVNNQKQIKIRRSISISDYKQIETKPNKENNSISNDPRMPIVNHLVNDLHKHLNELENFYETVSQSSDKHDLNIKQYIEQIYTDLHIRITHNHQQQNQTANVVNN</sequence>
<comment type="caution">
    <text evidence="6">The sequence shown here is derived from an EMBL/GenBank/DDBJ whole genome shotgun (WGS) entry which is preliminary data.</text>
</comment>
<dbReference type="PROSITE" id="PS50294">
    <property type="entry name" value="WD_REPEATS_REGION"/>
    <property type="match status" value="1"/>
</dbReference>
<proteinExistence type="predicted"/>
<dbReference type="SUPFAM" id="SSF50998">
    <property type="entry name" value="Quinoprotein alcohol dehydrogenase-like"/>
    <property type="match status" value="1"/>
</dbReference>
<dbReference type="GO" id="GO:0072686">
    <property type="term" value="C:mitotic spindle"/>
    <property type="evidence" value="ECO:0007669"/>
    <property type="project" value="TreeGrafter"/>
</dbReference>
<dbReference type="Pfam" id="PF24782">
    <property type="entry name" value="WD40_MABP1-WDR62_2nd"/>
    <property type="match status" value="1"/>
</dbReference>
<feature type="compositionally biased region" description="Polar residues" evidence="4">
    <location>
        <begin position="840"/>
        <end position="854"/>
    </location>
</feature>
<reference evidence="6" key="1">
    <citation type="submission" date="2021-02" db="EMBL/GenBank/DDBJ databases">
        <authorList>
            <person name="Nowell W R."/>
        </authorList>
    </citation>
    <scope>NUCLEOTIDE SEQUENCE</scope>
</reference>
<dbReference type="AlphaFoldDB" id="A0A8S2IKL3"/>
<dbReference type="InterPro" id="IPR056162">
    <property type="entry name" value="WD40_MABP1-WDR62_2nd"/>
</dbReference>
<dbReference type="EMBL" id="CAJOBJ010000063">
    <property type="protein sequence ID" value="CAF3790777.1"/>
    <property type="molecule type" value="Genomic_DNA"/>
</dbReference>
<feature type="region of interest" description="Disordered" evidence="4">
    <location>
        <begin position="840"/>
        <end position="859"/>
    </location>
</feature>
<organism evidence="6 8">
    <name type="scientific">Rotaria magnacalcarata</name>
    <dbReference type="NCBI Taxonomy" id="392030"/>
    <lineage>
        <taxon>Eukaryota</taxon>
        <taxon>Metazoa</taxon>
        <taxon>Spiralia</taxon>
        <taxon>Gnathifera</taxon>
        <taxon>Rotifera</taxon>
        <taxon>Eurotatoria</taxon>
        <taxon>Bdelloidea</taxon>
        <taxon>Philodinida</taxon>
        <taxon>Philodinidae</taxon>
        <taxon>Rotaria</taxon>
    </lineage>
</organism>
<feature type="region of interest" description="Disordered" evidence="4">
    <location>
        <begin position="871"/>
        <end position="956"/>
    </location>
</feature>
<name>A0A8S2IKL3_9BILA</name>
<evidence type="ECO:0000256" key="1">
    <source>
        <dbReference type="ARBA" id="ARBA00022574"/>
    </source>
</evidence>
<dbReference type="Proteomes" id="UP000681720">
    <property type="component" value="Unassembled WGS sequence"/>
</dbReference>
<gene>
    <name evidence="6" type="ORF">BYL167_LOCUS648</name>
    <name evidence="7" type="ORF">GIL414_LOCUS535</name>
</gene>
<feature type="compositionally biased region" description="Low complexity" evidence="4">
    <location>
        <begin position="899"/>
        <end position="926"/>
    </location>
</feature>